<keyword evidence="4" id="KW-1185">Reference proteome</keyword>
<dbReference type="EMBL" id="CAKOGP040002302">
    <property type="protein sequence ID" value="CAJ1966577.1"/>
    <property type="molecule type" value="Genomic_DNA"/>
</dbReference>
<protein>
    <submittedName>
        <fullName evidence="3">Uncharacterized protein</fullName>
    </submittedName>
</protein>
<evidence type="ECO:0000313" key="3">
    <source>
        <dbReference type="EMBL" id="CAJ1966577.1"/>
    </source>
</evidence>
<keyword evidence="1" id="KW-0547">Nucleotide-binding</keyword>
<evidence type="ECO:0000256" key="1">
    <source>
        <dbReference type="ARBA" id="ARBA00022741"/>
    </source>
</evidence>
<dbReference type="PANTHER" id="PTHR20873:SF0">
    <property type="entry name" value="L-SERYL-TRNA(SEC) KINASE"/>
    <property type="match status" value="1"/>
</dbReference>
<keyword evidence="2" id="KW-0067">ATP-binding</keyword>
<dbReference type="PANTHER" id="PTHR20873">
    <property type="entry name" value="L-SERYL-TRNA(SEC) KINASE"/>
    <property type="match status" value="1"/>
</dbReference>
<comment type="caution">
    <text evidence="3">The sequence shown here is derived from an EMBL/GenBank/DDBJ whole genome shotgun (WGS) entry which is preliminary data.</text>
</comment>
<organism evidence="3 4">
    <name type="scientific">Cylindrotheca closterium</name>
    <dbReference type="NCBI Taxonomy" id="2856"/>
    <lineage>
        <taxon>Eukaryota</taxon>
        <taxon>Sar</taxon>
        <taxon>Stramenopiles</taxon>
        <taxon>Ochrophyta</taxon>
        <taxon>Bacillariophyta</taxon>
        <taxon>Bacillariophyceae</taxon>
        <taxon>Bacillariophycidae</taxon>
        <taxon>Bacillariales</taxon>
        <taxon>Bacillariaceae</taxon>
        <taxon>Cylindrotheca</taxon>
    </lineage>
</organism>
<evidence type="ECO:0000313" key="4">
    <source>
        <dbReference type="Proteomes" id="UP001295423"/>
    </source>
</evidence>
<dbReference type="InterPro" id="IPR052648">
    <property type="entry name" value="Ser-tRNA(Sec)_kinase"/>
</dbReference>
<dbReference type="InterPro" id="IPR013641">
    <property type="entry name" value="KTI12/PSTK"/>
</dbReference>
<gene>
    <name evidence="3" type="ORF">CYCCA115_LOCUS22162</name>
</gene>
<reference evidence="3" key="1">
    <citation type="submission" date="2023-08" db="EMBL/GenBank/DDBJ databases">
        <authorList>
            <person name="Audoor S."/>
            <person name="Bilcke G."/>
        </authorList>
    </citation>
    <scope>NUCLEOTIDE SEQUENCE</scope>
</reference>
<dbReference type="GO" id="GO:0016301">
    <property type="term" value="F:kinase activity"/>
    <property type="evidence" value="ECO:0007669"/>
    <property type="project" value="TreeGrafter"/>
</dbReference>
<dbReference type="GO" id="GO:0005524">
    <property type="term" value="F:ATP binding"/>
    <property type="evidence" value="ECO:0007669"/>
    <property type="project" value="UniProtKB-KW"/>
</dbReference>
<dbReference type="Proteomes" id="UP001295423">
    <property type="component" value="Unassembled WGS sequence"/>
</dbReference>
<name>A0AAD2G9C1_9STRA</name>
<sequence>MSSSRTVMLLGGLPASGKSTLAKKIQSHFETDGNLSCVHLEYDVFEDEISSTFQDVGSGTKPQEARDNTITAWNEARKAAVANLEGVLRKARIEESLVVLMDDNYHLRGMRKQIHRLLLDHDHGPGQQLNFGILWMETDVETCLQRNESRTRRVPKHVIQKMKDTLEKPRANWEAYCLSISDETPFGDILNFINNCQEIQELPQDLVDQKQQEKDRIQTSENQRHDWDNLLRSWVGQVAKYDKTLARSANAARKEVMTQIKATVSEVKSERDLLERFIDYVVVSTDRESIHEELKSALQE</sequence>
<dbReference type="SUPFAM" id="SSF52540">
    <property type="entry name" value="P-loop containing nucleoside triphosphate hydrolases"/>
    <property type="match status" value="1"/>
</dbReference>
<dbReference type="Gene3D" id="3.40.50.300">
    <property type="entry name" value="P-loop containing nucleotide triphosphate hydrolases"/>
    <property type="match status" value="1"/>
</dbReference>
<accession>A0AAD2G9C1</accession>
<proteinExistence type="predicted"/>
<dbReference type="InterPro" id="IPR027417">
    <property type="entry name" value="P-loop_NTPase"/>
</dbReference>
<dbReference type="CDD" id="cd02019">
    <property type="entry name" value="NK"/>
    <property type="match status" value="1"/>
</dbReference>
<dbReference type="GO" id="GO:0000049">
    <property type="term" value="F:tRNA binding"/>
    <property type="evidence" value="ECO:0007669"/>
    <property type="project" value="TreeGrafter"/>
</dbReference>
<dbReference type="AlphaFoldDB" id="A0AAD2G9C1"/>
<dbReference type="Pfam" id="PF08433">
    <property type="entry name" value="KTI12"/>
    <property type="match status" value="1"/>
</dbReference>
<evidence type="ECO:0000256" key="2">
    <source>
        <dbReference type="ARBA" id="ARBA00022840"/>
    </source>
</evidence>